<dbReference type="InterPro" id="IPR050109">
    <property type="entry name" value="HTH-type_TetR-like_transc_reg"/>
</dbReference>
<dbReference type="RefSeq" id="WP_146952228.1">
    <property type="nucleotide sequence ID" value="NZ_BAABBJ010000009.1"/>
</dbReference>
<dbReference type="PANTHER" id="PTHR30055">
    <property type="entry name" value="HTH-TYPE TRANSCRIPTIONAL REGULATOR RUTR"/>
    <property type="match status" value="1"/>
</dbReference>
<dbReference type="Pfam" id="PF00440">
    <property type="entry name" value="TetR_N"/>
    <property type="match status" value="1"/>
</dbReference>
<evidence type="ECO:0000256" key="5">
    <source>
        <dbReference type="SAM" id="MobiDB-lite"/>
    </source>
</evidence>
<gene>
    <name evidence="7" type="ORF">CSO01_12030</name>
</gene>
<keyword evidence="8" id="KW-1185">Reference proteome</keyword>
<organism evidence="7 8">
    <name type="scientific">Cellulomonas soli</name>
    <dbReference type="NCBI Taxonomy" id="931535"/>
    <lineage>
        <taxon>Bacteria</taxon>
        <taxon>Bacillati</taxon>
        <taxon>Actinomycetota</taxon>
        <taxon>Actinomycetes</taxon>
        <taxon>Micrococcales</taxon>
        <taxon>Cellulomonadaceae</taxon>
        <taxon>Cellulomonas</taxon>
    </lineage>
</organism>
<dbReference type="Proteomes" id="UP000321798">
    <property type="component" value="Unassembled WGS sequence"/>
</dbReference>
<evidence type="ECO:0000313" key="8">
    <source>
        <dbReference type="Proteomes" id="UP000321798"/>
    </source>
</evidence>
<dbReference type="SUPFAM" id="SSF46689">
    <property type="entry name" value="Homeodomain-like"/>
    <property type="match status" value="1"/>
</dbReference>
<proteinExistence type="predicted"/>
<sequence>MHDTATRPDATPAPVTGAAGEQGLRARQKQARQRALVDAAHLLVARDGLDAVTVEAICEQAGVSTRTFFNYFATKDDAVLGHMPLPIASDASEQFAAGGPTGSLTADLEELLAQFFEQPPMGHERMERALALARGEPRLLTKHLAWMERHRGELVGLIARRLGSEAPYRAETVAGFVMCLMHATFTRWDAADGQGPGRVHLAAAMSELRAIVAD</sequence>
<keyword evidence="2 4" id="KW-0238">DNA-binding</keyword>
<keyword evidence="3" id="KW-0804">Transcription</keyword>
<evidence type="ECO:0000259" key="6">
    <source>
        <dbReference type="PROSITE" id="PS50977"/>
    </source>
</evidence>
<feature type="DNA-binding region" description="H-T-H motif" evidence="4">
    <location>
        <begin position="53"/>
        <end position="72"/>
    </location>
</feature>
<evidence type="ECO:0000256" key="4">
    <source>
        <dbReference type="PROSITE-ProRule" id="PRU00335"/>
    </source>
</evidence>
<dbReference type="OrthoDB" id="8688418at2"/>
<dbReference type="GO" id="GO:0000976">
    <property type="term" value="F:transcription cis-regulatory region binding"/>
    <property type="evidence" value="ECO:0007669"/>
    <property type="project" value="TreeGrafter"/>
</dbReference>
<protein>
    <submittedName>
        <fullName evidence="7">TetR family transcriptional regulator</fullName>
    </submittedName>
</protein>
<dbReference type="InterPro" id="IPR001647">
    <property type="entry name" value="HTH_TetR"/>
</dbReference>
<keyword evidence="1" id="KW-0805">Transcription regulation</keyword>
<reference evidence="7 8" key="1">
    <citation type="submission" date="2019-07" db="EMBL/GenBank/DDBJ databases">
        <title>Whole genome shotgun sequence of Cellulomonas soli NBRC 109434.</title>
        <authorList>
            <person name="Hosoyama A."/>
            <person name="Uohara A."/>
            <person name="Ohji S."/>
            <person name="Ichikawa N."/>
        </authorList>
    </citation>
    <scope>NUCLEOTIDE SEQUENCE [LARGE SCALE GENOMIC DNA]</scope>
    <source>
        <strain evidence="7 8">NBRC 109434</strain>
    </source>
</reference>
<dbReference type="EMBL" id="BKAL01000003">
    <property type="protein sequence ID" value="GEP68488.1"/>
    <property type="molecule type" value="Genomic_DNA"/>
</dbReference>
<dbReference type="PANTHER" id="PTHR30055:SF238">
    <property type="entry name" value="MYCOFACTOCIN BIOSYNTHESIS TRANSCRIPTIONAL REGULATOR MFTR-RELATED"/>
    <property type="match status" value="1"/>
</dbReference>
<accession>A0A512PBC1</accession>
<evidence type="ECO:0000256" key="2">
    <source>
        <dbReference type="ARBA" id="ARBA00023125"/>
    </source>
</evidence>
<evidence type="ECO:0000313" key="7">
    <source>
        <dbReference type="EMBL" id="GEP68488.1"/>
    </source>
</evidence>
<dbReference type="GO" id="GO:0003700">
    <property type="term" value="F:DNA-binding transcription factor activity"/>
    <property type="evidence" value="ECO:0007669"/>
    <property type="project" value="TreeGrafter"/>
</dbReference>
<feature type="domain" description="HTH tetR-type" evidence="6">
    <location>
        <begin position="30"/>
        <end position="90"/>
    </location>
</feature>
<name>A0A512PBC1_9CELL</name>
<evidence type="ECO:0000256" key="1">
    <source>
        <dbReference type="ARBA" id="ARBA00023015"/>
    </source>
</evidence>
<dbReference type="Gene3D" id="1.10.10.60">
    <property type="entry name" value="Homeodomain-like"/>
    <property type="match status" value="1"/>
</dbReference>
<dbReference type="InterPro" id="IPR009057">
    <property type="entry name" value="Homeodomain-like_sf"/>
</dbReference>
<dbReference type="Gene3D" id="1.10.357.10">
    <property type="entry name" value="Tetracycline Repressor, domain 2"/>
    <property type="match status" value="1"/>
</dbReference>
<evidence type="ECO:0000256" key="3">
    <source>
        <dbReference type="ARBA" id="ARBA00023163"/>
    </source>
</evidence>
<feature type="region of interest" description="Disordered" evidence="5">
    <location>
        <begin position="1"/>
        <end position="29"/>
    </location>
</feature>
<dbReference type="InterPro" id="IPR023772">
    <property type="entry name" value="DNA-bd_HTH_TetR-type_CS"/>
</dbReference>
<dbReference type="AlphaFoldDB" id="A0A512PBC1"/>
<comment type="caution">
    <text evidence="7">The sequence shown here is derived from an EMBL/GenBank/DDBJ whole genome shotgun (WGS) entry which is preliminary data.</text>
</comment>
<dbReference type="PROSITE" id="PS01081">
    <property type="entry name" value="HTH_TETR_1"/>
    <property type="match status" value="1"/>
</dbReference>
<dbReference type="PROSITE" id="PS50977">
    <property type="entry name" value="HTH_TETR_2"/>
    <property type="match status" value="1"/>
</dbReference>